<dbReference type="EMBL" id="CP091511">
    <property type="protein sequence ID" value="UOO89227.1"/>
    <property type="molecule type" value="Genomic_DNA"/>
</dbReference>
<dbReference type="InterPro" id="IPR018089">
    <property type="entry name" value="OMPdecase_AS"/>
</dbReference>
<dbReference type="SMART" id="SM00934">
    <property type="entry name" value="OMPdecase"/>
    <property type="match status" value="1"/>
</dbReference>
<evidence type="ECO:0000313" key="10">
    <source>
        <dbReference type="EMBL" id="UOO89227.1"/>
    </source>
</evidence>
<dbReference type="RefSeq" id="WP_058356931.1">
    <property type="nucleotide sequence ID" value="NZ_CABKVG010000010.1"/>
</dbReference>
<reference evidence="10 11" key="1">
    <citation type="journal article" date="2022" name="Res Sq">
        <title>Evolution of multicellular longitudinally dividing oral cavity symbionts (Neisseriaceae).</title>
        <authorList>
            <person name="Nyongesa S."/>
            <person name="Weber P."/>
            <person name="Bernet E."/>
            <person name="Pullido F."/>
            <person name="Nieckarz M."/>
            <person name="Delaby M."/>
            <person name="Nieves C."/>
            <person name="Viehboeck T."/>
            <person name="Krause N."/>
            <person name="Rivera-Millot A."/>
            <person name="Nakamura A."/>
            <person name="Vischer N."/>
            <person name="VanNieuwenhze M."/>
            <person name="Brun Y."/>
            <person name="Cava F."/>
            <person name="Bulgheresi S."/>
            <person name="Veyrier F."/>
        </authorList>
    </citation>
    <scope>NUCLEOTIDE SEQUENCE [LARGE SCALE GENOMIC DNA]</scope>
    <source>
        <strain evidence="10 11">SN4</strain>
    </source>
</reference>
<feature type="binding site" evidence="7">
    <location>
        <position position="221"/>
    </location>
    <ligand>
        <name>substrate</name>
    </ligand>
</feature>
<dbReference type="HAMAP" id="MF_01200_B">
    <property type="entry name" value="OMPdecase_type1_B"/>
    <property type="match status" value="1"/>
</dbReference>
<dbReference type="Proteomes" id="UP000832011">
    <property type="component" value="Chromosome"/>
</dbReference>
<evidence type="ECO:0000256" key="8">
    <source>
        <dbReference type="RuleBase" id="RU000512"/>
    </source>
</evidence>
<accession>A0ABY4E0B6</accession>
<dbReference type="SUPFAM" id="SSF51366">
    <property type="entry name" value="Ribulose-phoshate binding barrel"/>
    <property type="match status" value="1"/>
</dbReference>
<dbReference type="Gene3D" id="3.20.20.70">
    <property type="entry name" value="Aldolase class I"/>
    <property type="match status" value="1"/>
</dbReference>
<comment type="similarity">
    <text evidence="7">Belongs to the OMP decarboxylase family. Type 1 subfamily.</text>
</comment>
<keyword evidence="4 7" id="KW-0665">Pyrimidine biosynthesis</keyword>
<comment type="function">
    <text evidence="1 7">Catalyzes the decarboxylation of orotidine 5'-monophosphate (OMP) to uridine 5'-monophosphate (UMP).</text>
</comment>
<feature type="domain" description="Orotidine 5'-phosphate decarboxylase" evidence="9">
    <location>
        <begin position="16"/>
        <end position="237"/>
    </location>
</feature>
<name>A0ABY4E0B6_9NEIS</name>
<dbReference type="NCBIfam" id="TIGR01740">
    <property type="entry name" value="pyrF"/>
    <property type="match status" value="1"/>
</dbReference>
<sequence>MNPLILPEHSSAHPTPVIVALDFDNAEATLQFVRQLNPEQCQVKIGKELFTATGRSLAESLIHQGFKLFLDLKYHDIPNTVASACKVAADMGVWMVDMHASGGRRMMEAAVEAVAGYAHKPLLIGVTVLTSMDEADAREVGIVKPIAEQVVDLATLAKSSGLDGVVCSAMEAAPLRAALGQEFLLVTPGIRLPNAQNNDDQRRIMTPQDALTAGSSYLVMGRPVTQAADPVAVIRDVNAVAAQLQGTSGL</sequence>
<evidence type="ECO:0000256" key="5">
    <source>
        <dbReference type="ARBA" id="ARBA00023239"/>
    </source>
</evidence>
<proteinExistence type="inferred from homology"/>
<comment type="subunit">
    <text evidence="7">Homodimer.</text>
</comment>
<feature type="binding site" evidence="7">
    <location>
        <position position="222"/>
    </location>
    <ligand>
        <name>substrate</name>
    </ligand>
</feature>
<comment type="pathway">
    <text evidence="2 7 8">Pyrimidine metabolism; UMP biosynthesis via de novo pathway; UMP from orotate: step 2/2.</text>
</comment>
<gene>
    <name evidence="7 10" type="primary">pyrF</name>
    <name evidence="10" type="ORF">LVJ82_17565</name>
</gene>
<dbReference type="InterPro" id="IPR014732">
    <property type="entry name" value="OMPdecase"/>
</dbReference>
<dbReference type="GO" id="GO:0004590">
    <property type="term" value="F:orotidine-5'-phosphate decarboxylase activity"/>
    <property type="evidence" value="ECO:0007669"/>
    <property type="project" value="UniProtKB-EC"/>
</dbReference>
<dbReference type="NCBIfam" id="NF001273">
    <property type="entry name" value="PRK00230.1"/>
    <property type="match status" value="1"/>
</dbReference>
<dbReference type="InterPro" id="IPR001754">
    <property type="entry name" value="OMPdeCOase_dom"/>
</dbReference>
<evidence type="ECO:0000256" key="3">
    <source>
        <dbReference type="ARBA" id="ARBA00022793"/>
    </source>
</evidence>
<keyword evidence="11" id="KW-1185">Reference proteome</keyword>
<evidence type="ECO:0000313" key="11">
    <source>
        <dbReference type="Proteomes" id="UP000832011"/>
    </source>
</evidence>
<feature type="active site" description="Proton donor" evidence="7">
    <location>
        <position position="73"/>
    </location>
</feature>
<keyword evidence="3 7" id="KW-0210">Decarboxylase</keyword>
<dbReference type="EC" id="4.1.1.23" evidence="7"/>
<organism evidence="10 11">
    <name type="scientific">Vitreoscilla massiliensis</name>
    <dbReference type="NCBI Taxonomy" id="1689272"/>
    <lineage>
        <taxon>Bacteria</taxon>
        <taxon>Pseudomonadati</taxon>
        <taxon>Pseudomonadota</taxon>
        <taxon>Betaproteobacteria</taxon>
        <taxon>Neisseriales</taxon>
        <taxon>Neisseriaceae</taxon>
        <taxon>Vitreoscilla</taxon>
    </lineage>
</organism>
<evidence type="ECO:0000259" key="9">
    <source>
        <dbReference type="SMART" id="SM00934"/>
    </source>
</evidence>
<feature type="binding site" evidence="7">
    <location>
        <position position="201"/>
    </location>
    <ligand>
        <name>substrate</name>
    </ligand>
</feature>
<evidence type="ECO:0000256" key="7">
    <source>
        <dbReference type="HAMAP-Rule" id="MF_01200"/>
    </source>
</evidence>
<feature type="binding site" evidence="7">
    <location>
        <position position="191"/>
    </location>
    <ligand>
        <name>substrate</name>
    </ligand>
</feature>
<evidence type="ECO:0000256" key="4">
    <source>
        <dbReference type="ARBA" id="ARBA00022975"/>
    </source>
</evidence>
<dbReference type="InterPro" id="IPR013785">
    <property type="entry name" value="Aldolase_TIM"/>
</dbReference>
<protein>
    <recommendedName>
        <fullName evidence="7">Orotidine 5'-phosphate decarboxylase</fullName>
        <ecNumber evidence="7">4.1.1.23</ecNumber>
    </recommendedName>
    <alternativeName>
        <fullName evidence="7">OMP decarboxylase</fullName>
        <shortName evidence="7">OMPDCase</shortName>
        <shortName evidence="7">OMPdecase</shortName>
    </alternativeName>
</protein>
<evidence type="ECO:0000256" key="2">
    <source>
        <dbReference type="ARBA" id="ARBA00004861"/>
    </source>
</evidence>
<dbReference type="Pfam" id="PF00215">
    <property type="entry name" value="OMPdecase"/>
    <property type="match status" value="1"/>
</dbReference>
<comment type="catalytic activity">
    <reaction evidence="6 7 8">
        <text>orotidine 5'-phosphate + H(+) = UMP + CO2</text>
        <dbReference type="Rhea" id="RHEA:11596"/>
        <dbReference type="ChEBI" id="CHEBI:15378"/>
        <dbReference type="ChEBI" id="CHEBI:16526"/>
        <dbReference type="ChEBI" id="CHEBI:57538"/>
        <dbReference type="ChEBI" id="CHEBI:57865"/>
        <dbReference type="EC" id="4.1.1.23"/>
    </reaction>
</comment>
<dbReference type="InterPro" id="IPR011060">
    <property type="entry name" value="RibuloseP-bd_barrel"/>
</dbReference>
<dbReference type="InterPro" id="IPR047596">
    <property type="entry name" value="OMPdecase_bac"/>
</dbReference>
<feature type="binding site" evidence="7">
    <location>
        <begin position="71"/>
        <end position="80"/>
    </location>
    <ligand>
        <name>substrate</name>
    </ligand>
</feature>
<evidence type="ECO:0000256" key="1">
    <source>
        <dbReference type="ARBA" id="ARBA00002356"/>
    </source>
</evidence>
<keyword evidence="5 7" id="KW-0456">Lyase</keyword>
<dbReference type="CDD" id="cd04725">
    <property type="entry name" value="OMP_decarboxylase_like"/>
    <property type="match status" value="1"/>
</dbReference>
<feature type="binding site" evidence="7">
    <location>
        <position position="44"/>
    </location>
    <ligand>
        <name>substrate</name>
    </ligand>
</feature>
<dbReference type="PROSITE" id="PS00156">
    <property type="entry name" value="OMPDECASE"/>
    <property type="match status" value="1"/>
</dbReference>
<feature type="binding site" evidence="7">
    <location>
        <position position="22"/>
    </location>
    <ligand>
        <name>substrate</name>
    </ligand>
</feature>
<dbReference type="PANTHER" id="PTHR32119">
    <property type="entry name" value="OROTIDINE 5'-PHOSPHATE DECARBOXYLASE"/>
    <property type="match status" value="1"/>
</dbReference>
<feature type="binding site" evidence="7">
    <location>
        <position position="130"/>
    </location>
    <ligand>
        <name>substrate</name>
    </ligand>
</feature>
<evidence type="ECO:0000256" key="6">
    <source>
        <dbReference type="ARBA" id="ARBA00049157"/>
    </source>
</evidence>
<dbReference type="PANTHER" id="PTHR32119:SF2">
    <property type="entry name" value="OROTIDINE 5'-PHOSPHATE DECARBOXYLASE"/>
    <property type="match status" value="1"/>
</dbReference>